<dbReference type="PANTHER" id="PTHR28620:SF1">
    <property type="entry name" value="CENP-V_GFA DOMAIN-CONTAINING PROTEIN"/>
    <property type="match status" value="1"/>
</dbReference>
<accession>A0A964T777</accession>
<dbReference type="PANTHER" id="PTHR28620">
    <property type="entry name" value="CENTROMERE PROTEIN V"/>
    <property type="match status" value="1"/>
</dbReference>
<organism evidence="5 6">
    <name type="scientific">Propylenella binzhouense</name>
    <dbReference type="NCBI Taxonomy" id="2555902"/>
    <lineage>
        <taxon>Bacteria</taxon>
        <taxon>Pseudomonadati</taxon>
        <taxon>Pseudomonadota</taxon>
        <taxon>Alphaproteobacteria</taxon>
        <taxon>Hyphomicrobiales</taxon>
        <taxon>Propylenellaceae</taxon>
        <taxon>Propylenella</taxon>
    </lineage>
</organism>
<evidence type="ECO:0000256" key="1">
    <source>
        <dbReference type="ARBA" id="ARBA00005495"/>
    </source>
</evidence>
<comment type="similarity">
    <text evidence="1">Belongs to the Gfa family.</text>
</comment>
<dbReference type="Proteomes" id="UP000773614">
    <property type="component" value="Unassembled WGS sequence"/>
</dbReference>
<dbReference type="RefSeq" id="WP_161142132.1">
    <property type="nucleotide sequence ID" value="NZ_SPKJ01000096.1"/>
</dbReference>
<dbReference type="Pfam" id="PF04828">
    <property type="entry name" value="GFA"/>
    <property type="match status" value="1"/>
</dbReference>
<keyword evidence="3" id="KW-0862">Zinc</keyword>
<dbReference type="EMBL" id="SPKJ01000096">
    <property type="protein sequence ID" value="MYZ49793.1"/>
    <property type="molecule type" value="Genomic_DNA"/>
</dbReference>
<evidence type="ECO:0000256" key="3">
    <source>
        <dbReference type="ARBA" id="ARBA00022833"/>
    </source>
</evidence>
<dbReference type="SUPFAM" id="SSF51316">
    <property type="entry name" value="Mss4-like"/>
    <property type="match status" value="1"/>
</dbReference>
<dbReference type="PROSITE" id="PS51891">
    <property type="entry name" value="CENP_V_GFA"/>
    <property type="match status" value="1"/>
</dbReference>
<sequence length="119" mass="12841">MADPAIHTGGCHCGAVRLEAETALERVNTCNCSRCSKKGFIWTFVPKERLTLLSGEGQLQEYRSNTGKLQHLTCRIGGVQPFARGTGPGGTDVAAVNVRRLDGIDLARLRPLAFDSKSL</sequence>
<evidence type="ECO:0000259" key="4">
    <source>
        <dbReference type="PROSITE" id="PS51891"/>
    </source>
</evidence>
<evidence type="ECO:0000256" key="2">
    <source>
        <dbReference type="ARBA" id="ARBA00022723"/>
    </source>
</evidence>
<protein>
    <submittedName>
        <fullName evidence="5">GFA family protein</fullName>
    </submittedName>
</protein>
<name>A0A964T777_9HYPH</name>
<keyword evidence="6" id="KW-1185">Reference proteome</keyword>
<evidence type="ECO:0000313" key="5">
    <source>
        <dbReference type="EMBL" id="MYZ49793.1"/>
    </source>
</evidence>
<dbReference type="GO" id="GO:0016846">
    <property type="term" value="F:carbon-sulfur lyase activity"/>
    <property type="evidence" value="ECO:0007669"/>
    <property type="project" value="InterPro"/>
</dbReference>
<reference evidence="5" key="1">
    <citation type="submission" date="2019-03" db="EMBL/GenBank/DDBJ databases">
        <title>Afifella sp. nov., isolated from activated sludge.</title>
        <authorList>
            <person name="Li Q."/>
            <person name="Liu Y."/>
        </authorList>
    </citation>
    <scope>NUCLEOTIDE SEQUENCE</scope>
    <source>
        <strain evidence="5">L72</strain>
    </source>
</reference>
<dbReference type="InterPro" id="IPR011057">
    <property type="entry name" value="Mss4-like_sf"/>
</dbReference>
<dbReference type="OrthoDB" id="9805575at2"/>
<keyword evidence="2" id="KW-0479">Metal-binding</keyword>
<gene>
    <name evidence="5" type="ORF">E4O86_18970</name>
</gene>
<proteinExistence type="inferred from homology"/>
<dbReference type="Gene3D" id="2.170.150.70">
    <property type="match status" value="1"/>
</dbReference>
<dbReference type="InterPro" id="IPR006913">
    <property type="entry name" value="CENP-V/GFA"/>
</dbReference>
<comment type="caution">
    <text evidence="5">The sequence shown here is derived from an EMBL/GenBank/DDBJ whole genome shotgun (WGS) entry which is preliminary data.</text>
</comment>
<feature type="domain" description="CENP-V/GFA" evidence="4">
    <location>
        <begin position="7"/>
        <end position="115"/>
    </location>
</feature>
<dbReference type="AlphaFoldDB" id="A0A964T777"/>
<dbReference type="InterPro" id="IPR052355">
    <property type="entry name" value="CENP-V-like"/>
</dbReference>
<evidence type="ECO:0000313" key="6">
    <source>
        <dbReference type="Proteomes" id="UP000773614"/>
    </source>
</evidence>
<dbReference type="GO" id="GO:0046872">
    <property type="term" value="F:metal ion binding"/>
    <property type="evidence" value="ECO:0007669"/>
    <property type="project" value="UniProtKB-KW"/>
</dbReference>